<keyword evidence="7 9" id="KW-1133">Transmembrane helix</keyword>
<dbReference type="SMART" id="SM00382">
    <property type="entry name" value="AAA"/>
    <property type="match status" value="1"/>
</dbReference>
<evidence type="ECO:0000256" key="8">
    <source>
        <dbReference type="ARBA" id="ARBA00023136"/>
    </source>
</evidence>
<protein>
    <submittedName>
        <fullName evidence="12">Efflux ABC transporter transmembrane ATP-binding protein</fullName>
    </submittedName>
</protein>
<evidence type="ECO:0000256" key="2">
    <source>
        <dbReference type="ARBA" id="ARBA00022448"/>
    </source>
</evidence>
<dbReference type="GO" id="GO:0015421">
    <property type="term" value="F:ABC-type oligopeptide transporter activity"/>
    <property type="evidence" value="ECO:0007669"/>
    <property type="project" value="TreeGrafter"/>
</dbReference>
<comment type="caution">
    <text evidence="12">The sequence shown here is derived from an EMBL/GenBank/DDBJ whole genome shotgun (WGS) entry which is preliminary data.</text>
</comment>
<dbReference type="GO" id="GO:0016887">
    <property type="term" value="F:ATP hydrolysis activity"/>
    <property type="evidence" value="ECO:0007669"/>
    <property type="project" value="InterPro"/>
</dbReference>
<evidence type="ECO:0000256" key="4">
    <source>
        <dbReference type="ARBA" id="ARBA00022692"/>
    </source>
</evidence>
<keyword evidence="13" id="KW-1185">Reference proteome</keyword>
<dbReference type="PROSITE" id="PS00211">
    <property type="entry name" value="ABC_TRANSPORTER_1"/>
    <property type="match status" value="1"/>
</dbReference>
<accession>A0A058ZIP5</accession>
<dbReference type="PROSITE" id="PS50929">
    <property type="entry name" value="ABC_TM1F"/>
    <property type="match status" value="1"/>
</dbReference>
<sequence length="594" mass="65106">MKATNPRMSTPTQPIETKILFPWIWRKYLRKYLGIILIALAMMSIDGAALGALSYLIEPMFDDVLVTGDRGAVPMVGLMIFGLFLVRAFAGFGHKVLMARVGQKVNAALQYSLLAHMQRLDNQFFHTNAPGNLIERVRGDTEVTTTLWSQVLVTGGRDFVSIIALFAVAMSVDWLWTLIAFAAVPLLVFPVSLLQRLVRKSSRIAREEAAGIATKLDEIFHGITTIKLNRLEEREEGIFDRILHGFVRARLRSETTQAGIPAMVDIVAGAGFFGVLTYGGYQIIEGQKTVGEFMSFFTAIALLFEPLRRMGRVSGILQASMASIERLYMVFQEHPTIVSPAQPQPLPCPGGQADIVLDNVVMAYDDQPVLNGLSLTARAGQMTALVGPSGAGKSTIFNLLSRLVEPQQGQITLAGVPIEQMALEELRGQFSVVSQDSSLFDETLRDNILLGRTDVSDARLNEILDAAHVNDFLPKLPNGLDSRAGPRGSSLSGGQRQRVAIARALIQDAPILLLDEATSALDAKSEKVVQEALERLAKNRTTLVIAHRLATVREADNIIVMDKGRVVEQGTHDELLAQDGIYSGLYRLQFATEK</sequence>
<dbReference type="InterPro" id="IPR036640">
    <property type="entry name" value="ABC1_TM_sf"/>
</dbReference>
<dbReference type="FunFam" id="3.40.50.300:FF:000221">
    <property type="entry name" value="Multidrug ABC transporter ATP-binding protein"/>
    <property type="match status" value="1"/>
</dbReference>
<keyword evidence="8 9" id="KW-0472">Membrane</keyword>
<dbReference type="PANTHER" id="PTHR43394">
    <property type="entry name" value="ATP-DEPENDENT PERMEASE MDL1, MITOCHONDRIAL"/>
    <property type="match status" value="1"/>
</dbReference>
<dbReference type="PATRIC" id="fig|1461693.3.peg.2290"/>
<feature type="transmembrane region" description="Helical" evidence="9">
    <location>
        <begin position="72"/>
        <end position="90"/>
    </location>
</feature>
<dbReference type="Pfam" id="PF00005">
    <property type="entry name" value="ABC_tran"/>
    <property type="match status" value="1"/>
</dbReference>
<dbReference type="GO" id="GO:0005886">
    <property type="term" value="C:plasma membrane"/>
    <property type="evidence" value="ECO:0007669"/>
    <property type="project" value="UniProtKB-SubCell"/>
</dbReference>
<evidence type="ECO:0000259" key="11">
    <source>
        <dbReference type="PROSITE" id="PS50929"/>
    </source>
</evidence>
<dbReference type="InterPro" id="IPR039421">
    <property type="entry name" value="Type_1_exporter"/>
</dbReference>
<dbReference type="InterPro" id="IPR003593">
    <property type="entry name" value="AAA+_ATPase"/>
</dbReference>
<dbReference type="EMBL" id="AQQY01000007">
    <property type="protein sequence ID" value="KCV81494.1"/>
    <property type="molecule type" value="Genomic_DNA"/>
</dbReference>
<feature type="domain" description="ABC transmembrane type-1" evidence="11">
    <location>
        <begin position="37"/>
        <end position="319"/>
    </location>
</feature>
<organism evidence="12 13">
    <name type="scientific">Actibacterium atlanticum</name>
    <dbReference type="NCBI Taxonomy" id="1461693"/>
    <lineage>
        <taxon>Bacteria</taxon>
        <taxon>Pseudomonadati</taxon>
        <taxon>Pseudomonadota</taxon>
        <taxon>Alphaproteobacteria</taxon>
        <taxon>Rhodobacterales</taxon>
        <taxon>Roseobacteraceae</taxon>
        <taxon>Actibacterium</taxon>
    </lineage>
</organism>
<dbReference type="Proteomes" id="UP000024836">
    <property type="component" value="Unassembled WGS sequence"/>
</dbReference>
<dbReference type="GO" id="GO:0005524">
    <property type="term" value="F:ATP binding"/>
    <property type="evidence" value="ECO:0007669"/>
    <property type="project" value="UniProtKB-KW"/>
</dbReference>
<dbReference type="PROSITE" id="PS50893">
    <property type="entry name" value="ABC_TRANSPORTER_2"/>
    <property type="match status" value="1"/>
</dbReference>
<dbReference type="InterPro" id="IPR027417">
    <property type="entry name" value="P-loop_NTPase"/>
</dbReference>
<feature type="domain" description="ABC transporter" evidence="10">
    <location>
        <begin position="355"/>
        <end position="588"/>
    </location>
</feature>
<feature type="transmembrane region" description="Helical" evidence="9">
    <location>
        <begin position="174"/>
        <end position="194"/>
    </location>
</feature>
<evidence type="ECO:0000256" key="3">
    <source>
        <dbReference type="ARBA" id="ARBA00022475"/>
    </source>
</evidence>
<evidence type="ECO:0000256" key="7">
    <source>
        <dbReference type="ARBA" id="ARBA00022989"/>
    </source>
</evidence>
<dbReference type="InterPro" id="IPR003439">
    <property type="entry name" value="ABC_transporter-like_ATP-bd"/>
</dbReference>
<keyword evidence="4 9" id="KW-0812">Transmembrane</keyword>
<gene>
    <name evidence="12" type="ORF">ATO10_11297</name>
</gene>
<evidence type="ECO:0000256" key="9">
    <source>
        <dbReference type="SAM" id="Phobius"/>
    </source>
</evidence>
<evidence type="ECO:0000256" key="1">
    <source>
        <dbReference type="ARBA" id="ARBA00004651"/>
    </source>
</evidence>
<feature type="transmembrane region" description="Helical" evidence="9">
    <location>
        <begin position="258"/>
        <end position="284"/>
    </location>
</feature>
<dbReference type="SUPFAM" id="SSF52540">
    <property type="entry name" value="P-loop containing nucleoside triphosphate hydrolases"/>
    <property type="match status" value="1"/>
</dbReference>
<dbReference type="InterPro" id="IPR011527">
    <property type="entry name" value="ABC1_TM_dom"/>
</dbReference>
<dbReference type="CDD" id="cd18552">
    <property type="entry name" value="ABC_6TM_MsbA_like"/>
    <property type="match status" value="1"/>
</dbReference>
<dbReference type="STRING" id="1461693.ATO10_11297"/>
<keyword evidence="6 12" id="KW-0067">ATP-binding</keyword>
<dbReference type="SUPFAM" id="SSF90123">
    <property type="entry name" value="ABC transporter transmembrane region"/>
    <property type="match status" value="1"/>
</dbReference>
<dbReference type="Gene3D" id="3.40.50.300">
    <property type="entry name" value="P-loop containing nucleotide triphosphate hydrolases"/>
    <property type="match status" value="1"/>
</dbReference>
<comment type="subcellular location">
    <subcellularLocation>
        <location evidence="1">Cell membrane</location>
        <topology evidence="1">Multi-pass membrane protein</topology>
    </subcellularLocation>
</comment>
<proteinExistence type="predicted"/>
<dbReference type="InterPro" id="IPR017871">
    <property type="entry name" value="ABC_transporter-like_CS"/>
</dbReference>
<reference evidence="12 13" key="1">
    <citation type="submission" date="2013-04" db="EMBL/GenBank/DDBJ databases">
        <title>Shimia sp. 22II-S11-Z10 Genome Sequencing.</title>
        <authorList>
            <person name="Lai Q."/>
            <person name="Li G."/>
            <person name="Shao Z."/>
        </authorList>
    </citation>
    <scope>NUCLEOTIDE SEQUENCE [LARGE SCALE GENOMIC DNA]</scope>
    <source>
        <strain evidence="13">22II-S11-Z10</strain>
    </source>
</reference>
<evidence type="ECO:0000259" key="10">
    <source>
        <dbReference type="PROSITE" id="PS50893"/>
    </source>
</evidence>
<dbReference type="AlphaFoldDB" id="A0A058ZIP5"/>
<evidence type="ECO:0000256" key="6">
    <source>
        <dbReference type="ARBA" id="ARBA00022840"/>
    </source>
</evidence>
<name>A0A058ZIP5_9RHOB</name>
<dbReference type="Pfam" id="PF00664">
    <property type="entry name" value="ABC_membrane"/>
    <property type="match status" value="1"/>
</dbReference>
<feature type="transmembrane region" description="Helical" evidence="9">
    <location>
        <begin position="147"/>
        <end position="168"/>
    </location>
</feature>
<evidence type="ECO:0000313" key="13">
    <source>
        <dbReference type="Proteomes" id="UP000024836"/>
    </source>
</evidence>
<keyword evidence="5" id="KW-0547">Nucleotide-binding</keyword>
<evidence type="ECO:0000256" key="5">
    <source>
        <dbReference type="ARBA" id="ARBA00022741"/>
    </source>
</evidence>
<evidence type="ECO:0000313" key="12">
    <source>
        <dbReference type="EMBL" id="KCV81494.1"/>
    </source>
</evidence>
<dbReference type="PANTHER" id="PTHR43394:SF1">
    <property type="entry name" value="ATP-BINDING CASSETTE SUB-FAMILY B MEMBER 10, MITOCHONDRIAL"/>
    <property type="match status" value="1"/>
</dbReference>
<feature type="transmembrane region" description="Helical" evidence="9">
    <location>
        <begin position="32"/>
        <end position="57"/>
    </location>
</feature>
<dbReference type="Gene3D" id="1.20.1560.10">
    <property type="entry name" value="ABC transporter type 1, transmembrane domain"/>
    <property type="match status" value="1"/>
</dbReference>
<dbReference type="eggNOG" id="COG1132">
    <property type="taxonomic scope" value="Bacteria"/>
</dbReference>
<keyword evidence="2" id="KW-0813">Transport</keyword>
<keyword evidence="3" id="KW-1003">Cell membrane</keyword>